<gene>
    <name evidence="1" type="ORF">GJ744_002774</name>
</gene>
<keyword evidence="2" id="KW-1185">Reference proteome</keyword>
<name>A0A8H7AS68_9EURO</name>
<reference evidence="1" key="1">
    <citation type="submission" date="2020-02" db="EMBL/GenBank/DDBJ databases">
        <authorList>
            <person name="Palmer J.M."/>
        </authorList>
    </citation>
    <scope>NUCLEOTIDE SEQUENCE</scope>
    <source>
        <strain evidence="1">EPUS1.4</strain>
        <tissue evidence="1">Thallus</tissue>
    </source>
</reference>
<sequence length="68" mass="7250">METTLAAPEPVVLPYGEAVSLWQIRSSEKIQLEGLQEMLRVACCCDTPMGEVVGLDGRAFVGPMAAIA</sequence>
<evidence type="ECO:0000313" key="2">
    <source>
        <dbReference type="Proteomes" id="UP000606974"/>
    </source>
</evidence>
<evidence type="ECO:0000313" key="1">
    <source>
        <dbReference type="EMBL" id="KAF7512061.1"/>
    </source>
</evidence>
<proteinExistence type="predicted"/>
<organism evidence="1 2">
    <name type="scientific">Endocarpon pusillum</name>
    <dbReference type="NCBI Taxonomy" id="364733"/>
    <lineage>
        <taxon>Eukaryota</taxon>
        <taxon>Fungi</taxon>
        <taxon>Dikarya</taxon>
        <taxon>Ascomycota</taxon>
        <taxon>Pezizomycotina</taxon>
        <taxon>Eurotiomycetes</taxon>
        <taxon>Chaetothyriomycetidae</taxon>
        <taxon>Verrucariales</taxon>
        <taxon>Verrucariaceae</taxon>
        <taxon>Endocarpon</taxon>
    </lineage>
</organism>
<comment type="caution">
    <text evidence="1">The sequence shown here is derived from an EMBL/GenBank/DDBJ whole genome shotgun (WGS) entry which is preliminary data.</text>
</comment>
<dbReference type="EMBL" id="JAACFV010000015">
    <property type="protein sequence ID" value="KAF7512061.1"/>
    <property type="molecule type" value="Genomic_DNA"/>
</dbReference>
<protein>
    <submittedName>
        <fullName evidence="1">Uncharacterized protein</fullName>
    </submittedName>
</protein>
<dbReference type="Proteomes" id="UP000606974">
    <property type="component" value="Unassembled WGS sequence"/>
</dbReference>
<accession>A0A8H7AS68</accession>
<dbReference type="AlphaFoldDB" id="A0A8H7AS68"/>